<evidence type="ECO:0000313" key="2">
    <source>
        <dbReference type="Proteomes" id="UP000217944"/>
    </source>
</evidence>
<evidence type="ECO:0008006" key="3">
    <source>
        <dbReference type="Google" id="ProtNLM"/>
    </source>
</evidence>
<evidence type="ECO:0000313" key="1">
    <source>
        <dbReference type="EMBL" id="GAX87055.1"/>
    </source>
</evidence>
<sequence length="93" mass="10505">MEVKVHNNTITIKGNITTIADAEQIINILHSINDKDIIIIKILESFALPSSIIGELLKLHDMGKKIVLEVRDPVLYELIDDLNLTKTFSVKRI</sequence>
<dbReference type="OrthoDB" id="5373164at2"/>
<dbReference type="RefSeq" id="WP_096258212.1">
    <property type="nucleotide sequence ID" value="NZ_BDME01000001.1"/>
</dbReference>
<name>A0A292YCI6_9BACT</name>
<comment type="caution">
    <text evidence="1">The sequence shown here is derived from an EMBL/GenBank/DDBJ whole genome shotgun (WGS) entry which is preliminary data.</text>
</comment>
<accession>A0A292YCI6</accession>
<dbReference type="AlphaFoldDB" id="A0A292YCI6"/>
<proteinExistence type="predicted"/>
<reference evidence="1 2" key="1">
    <citation type="journal article" date="2017" name="Syst. Appl. Microbiol.">
        <title>Lebetimonas natsushimae sp. nov., a novel strictly anaerobic, moderately thermophilic chemoautotroph isolated from a deep-sea hydrothermal vent polychaete nest in the Mid-Okinawa Trough.</title>
        <authorList>
            <person name="Nagata R."/>
            <person name="Takaki Y."/>
            <person name="Tame A."/>
            <person name="Nunoura T."/>
            <person name="Muto H."/>
            <person name="Mino S."/>
            <person name="Sawayama S."/>
            <person name="Takai K."/>
            <person name="Nakagawa S."/>
        </authorList>
    </citation>
    <scope>NUCLEOTIDE SEQUENCE [LARGE SCALE GENOMIC DNA]</scope>
    <source>
        <strain evidence="1 2">HS1857</strain>
    </source>
</reference>
<keyword evidence="2" id="KW-1185">Reference proteome</keyword>
<dbReference type="EMBL" id="BDME01000001">
    <property type="protein sequence ID" value="GAX87055.1"/>
    <property type="molecule type" value="Genomic_DNA"/>
</dbReference>
<dbReference type="Proteomes" id="UP000217944">
    <property type="component" value="Unassembled WGS sequence"/>
</dbReference>
<gene>
    <name evidence="1" type="ORF">LNAT_P0350</name>
</gene>
<organism evidence="1 2">
    <name type="scientific">Lebetimonas natsushimae</name>
    <dbReference type="NCBI Taxonomy" id="1936991"/>
    <lineage>
        <taxon>Bacteria</taxon>
        <taxon>Pseudomonadati</taxon>
        <taxon>Campylobacterota</taxon>
        <taxon>Epsilonproteobacteria</taxon>
        <taxon>Nautiliales</taxon>
        <taxon>Nautiliaceae</taxon>
        <taxon>Lebetimonas</taxon>
    </lineage>
</organism>
<protein>
    <recommendedName>
        <fullName evidence="3">STAS domain-containing protein</fullName>
    </recommendedName>
</protein>